<evidence type="ECO:0000259" key="9">
    <source>
        <dbReference type="Pfam" id="PF05223"/>
    </source>
</evidence>
<dbReference type="GO" id="GO:0005886">
    <property type="term" value="C:plasma membrane"/>
    <property type="evidence" value="ECO:0007669"/>
    <property type="project" value="TreeGrafter"/>
</dbReference>
<comment type="pathway">
    <text evidence="2">Cell wall biogenesis; peptidoglycan biosynthesis.</text>
</comment>
<sequence>MKKYLIILFLLTFTMIISGCNKDKPKPENRFAEYVKLWNDQKFDKMYDYLSAEAQATISKEDFTNRYTKIYEDLEIKNLVVQYEKPEDLEDTKEEQVKLPFSVKMDSLAGEIAFDHEAELVNEEIDETKNWFLNWDTTFIFPELQEGDKISLPTTSAKRGSIIDINGNGLAENGSAIEIGLVPIEMKDQEKEIIKKVSDLLGVSTEQIKKALGASWVQPEHFVPIKVIAENDKELREQLGKIPGVQRKEVEARVYPLGEAAAHLTGNVGAITADELEKNKGKGYSSTDLIGKRGLEKVLEDRLRGESGVKIVINKEDGTEVVLAEKSVKDGEDVQLTIDGTIQQMIFDELGGKPGTASALNPLTGETLALVSSPSYNPNTLTLGATNEQWKSLQEDKNNPLLNRFNSTFAPGSVIKPITAAIGLNKGTIDWQKALKIDDLTWKKDESWGNYRVKRVSNPGVPIDLEKALIYSDNIYFAQTTLELGKDKFIAGLKDFGFEEELSYLFPMETSTIGNINSEMALADSSYGQAQIEMNVLHLASTYTPFINKGNMIKPILLASEEHGQVWKEKLVNEEQAGKLNAALRKVVDDPHGTARGARIQGFPLAGKTGTAELAKEKQGEKGKENGWFVAYNPEKPELLIAMMVEGVEENGGSGIVVEKVKNVFNKVRP</sequence>
<dbReference type="GO" id="GO:0071972">
    <property type="term" value="F:peptidoglycan L,D-transpeptidase activity"/>
    <property type="evidence" value="ECO:0007669"/>
    <property type="project" value="TreeGrafter"/>
</dbReference>
<dbReference type="PANTHER" id="PTHR30627">
    <property type="entry name" value="PEPTIDOGLYCAN D,D-TRANSPEPTIDASE"/>
    <property type="match status" value="1"/>
</dbReference>
<gene>
    <name evidence="10" type="ORF">KHA91_15050</name>
</gene>
<accession>A0A942UUA4</accession>
<dbReference type="Pfam" id="PF05223">
    <property type="entry name" value="MecA_N"/>
    <property type="match status" value="1"/>
</dbReference>
<dbReference type="GO" id="GO:0071555">
    <property type="term" value="P:cell wall organization"/>
    <property type="evidence" value="ECO:0007669"/>
    <property type="project" value="TreeGrafter"/>
</dbReference>
<evidence type="ECO:0000256" key="2">
    <source>
        <dbReference type="ARBA" id="ARBA00004752"/>
    </source>
</evidence>
<dbReference type="Gene3D" id="3.40.710.10">
    <property type="entry name" value="DD-peptidase/beta-lactamase superfamily"/>
    <property type="match status" value="1"/>
</dbReference>
<dbReference type="InterPro" id="IPR001460">
    <property type="entry name" value="PCN-bd_Tpept"/>
</dbReference>
<protein>
    <recommendedName>
        <fullName evidence="4">serine-type D-Ala-D-Ala carboxypeptidase</fullName>
        <ecNumber evidence="4">3.4.16.4</ecNumber>
    </recommendedName>
</protein>
<dbReference type="Proteomes" id="UP000676456">
    <property type="component" value="Unassembled WGS sequence"/>
</dbReference>
<dbReference type="Gene3D" id="3.10.450.100">
    <property type="entry name" value="NTF2-like, domain 1"/>
    <property type="match status" value="1"/>
</dbReference>
<keyword evidence="5" id="KW-0472">Membrane</keyword>
<feature type="domain" description="Penicillin-binding protein transpeptidase" evidence="7">
    <location>
        <begin position="355"/>
        <end position="664"/>
    </location>
</feature>
<reference evidence="10 11" key="1">
    <citation type="submission" date="2021-05" db="EMBL/GenBank/DDBJ databases">
        <title>Novel Bacillus species.</title>
        <authorList>
            <person name="Liu G."/>
        </authorList>
    </citation>
    <scope>NUCLEOTIDE SEQUENCE [LARGE SCALE GENOMIC DNA]</scope>
    <source>
        <strain evidence="10 11">FJAT-49682</strain>
    </source>
</reference>
<name>A0A942UUA4_9BACI</name>
<proteinExistence type="inferred from homology"/>
<dbReference type="Pfam" id="PF03717">
    <property type="entry name" value="PBP_dimer"/>
    <property type="match status" value="1"/>
</dbReference>
<dbReference type="PANTHER" id="PTHR30627:SF25">
    <property type="entry name" value="PENICILLIN-BINDING PROTEIN 3"/>
    <property type="match status" value="1"/>
</dbReference>
<evidence type="ECO:0000259" key="8">
    <source>
        <dbReference type="Pfam" id="PF03717"/>
    </source>
</evidence>
<dbReference type="GO" id="GO:0046677">
    <property type="term" value="P:response to antibiotic"/>
    <property type="evidence" value="ECO:0007669"/>
    <property type="project" value="InterPro"/>
</dbReference>
<dbReference type="InterPro" id="IPR050515">
    <property type="entry name" value="Beta-lactam/transpept"/>
</dbReference>
<dbReference type="AlphaFoldDB" id="A0A942UUA4"/>
<evidence type="ECO:0000313" key="10">
    <source>
        <dbReference type="EMBL" id="MBS4224059.1"/>
    </source>
</evidence>
<dbReference type="RefSeq" id="WP_213099110.1">
    <property type="nucleotide sequence ID" value="NZ_JAGYPN010000003.1"/>
</dbReference>
<dbReference type="Pfam" id="PF00905">
    <property type="entry name" value="Transpeptidase"/>
    <property type="match status" value="1"/>
</dbReference>
<evidence type="ECO:0000259" key="7">
    <source>
        <dbReference type="Pfam" id="PF00905"/>
    </source>
</evidence>
<keyword evidence="11" id="KW-1185">Reference proteome</keyword>
<dbReference type="InterPro" id="IPR036138">
    <property type="entry name" value="PBP_dimer_sf"/>
</dbReference>
<evidence type="ECO:0000256" key="3">
    <source>
        <dbReference type="ARBA" id="ARBA00007171"/>
    </source>
</evidence>
<dbReference type="EC" id="3.4.16.4" evidence="4"/>
<dbReference type="SUPFAM" id="SSF56601">
    <property type="entry name" value="beta-lactamase/transpeptidase-like"/>
    <property type="match status" value="1"/>
</dbReference>
<dbReference type="InterPro" id="IPR005311">
    <property type="entry name" value="PBP_dimer"/>
</dbReference>
<dbReference type="Gene3D" id="3.90.1310.10">
    <property type="entry name" value="Penicillin-binding protein 2a (Domain 2)"/>
    <property type="match status" value="1"/>
</dbReference>
<evidence type="ECO:0000256" key="1">
    <source>
        <dbReference type="ARBA" id="ARBA00004370"/>
    </source>
</evidence>
<dbReference type="InterPro" id="IPR012338">
    <property type="entry name" value="Beta-lactam/transpept-like"/>
</dbReference>
<dbReference type="Gene3D" id="3.30.1390.30">
    <property type="entry name" value="Penicillin-binding protein 2a, domain 3"/>
    <property type="match status" value="1"/>
</dbReference>
<dbReference type="EMBL" id="JAGYPN010000003">
    <property type="protein sequence ID" value="MBS4224059.1"/>
    <property type="molecule type" value="Genomic_DNA"/>
</dbReference>
<comment type="caution">
    <text evidence="10">The sequence shown here is derived from an EMBL/GenBank/DDBJ whole genome shotgun (WGS) entry which is preliminary data.</text>
</comment>
<feature type="domain" description="NTF2-like N-terminal transpeptidase" evidence="9">
    <location>
        <begin position="26"/>
        <end position="148"/>
    </location>
</feature>
<dbReference type="SUPFAM" id="SSF56519">
    <property type="entry name" value="Penicillin binding protein dimerisation domain"/>
    <property type="match status" value="1"/>
</dbReference>
<dbReference type="InterPro" id="IPR007887">
    <property type="entry name" value="MecA_N"/>
</dbReference>
<dbReference type="GO" id="GO:0009002">
    <property type="term" value="F:serine-type D-Ala-D-Ala carboxypeptidase activity"/>
    <property type="evidence" value="ECO:0007669"/>
    <property type="project" value="UniProtKB-EC"/>
</dbReference>
<evidence type="ECO:0000256" key="6">
    <source>
        <dbReference type="ARBA" id="ARBA00034000"/>
    </source>
</evidence>
<comment type="similarity">
    <text evidence="3">Belongs to the transpeptidase family.</text>
</comment>
<dbReference type="PROSITE" id="PS51257">
    <property type="entry name" value="PROKAR_LIPOPROTEIN"/>
    <property type="match status" value="1"/>
</dbReference>
<evidence type="ECO:0000313" key="11">
    <source>
        <dbReference type="Proteomes" id="UP000676456"/>
    </source>
</evidence>
<feature type="domain" description="Penicillin-binding protein dimerisation" evidence="8">
    <location>
        <begin position="155"/>
        <end position="320"/>
    </location>
</feature>
<evidence type="ECO:0000256" key="4">
    <source>
        <dbReference type="ARBA" id="ARBA00012448"/>
    </source>
</evidence>
<dbReference type="GO" id="GO:0008658">
    <property type="term" value="F:penicillin binding"/>
    <property type="evidence" value="ECO:0007669"/>
    <property type="project" value="InterPro"/>
</dbReference>
<comment type="catalytic activity">
    <reaction evidence="6">
        <text>Preferential cleavage: (Ac)2-L-Lys-D-Ala-|-D-Ala. Also transpeptidation of peptidyl-alanyl moieties that are N-acyl substituents of D-alanine.</text>
        <dbReference type="EC" id="3.4.16.4"/>
    </reaction>
</comment>
<dbReference type="SUPFAM" id="SSF54427">
    <property type="entry name" value="NTF2-like"/>
    <property type="match status" value="1"/>
</dbReference>
<dbReference type="InterPro" id="IPR032710">
    <property type="entry name" value="NTF2-like_dom_sf"/>
</dbReference>
<organism evidence="10 11">
    <name type="scientific">Lederbergia citrea</name>
    <dbReference type="NCBI Taxonomy" id="2833581"/>
    <lineage>
        <taxon>Bacteria</taxon>
        <taxon>Bacillati</taxon>
        <taxon>Bacillota</taxon>
        <taxon>Bacilli</taxon>
        <taxon>Bacillales</taxon>
        <taxon>Bacillaceae</taxon>
        <taxon>Lederbergia</taxon>
    </lineage>
</organism>
<evidence type="ECO:0000256" key="5">
    <source>
        <dbReference type="ARBA" id="ARBA00023136"/>
    </source>
</evidence>
<comment type="subcellular location">
    <subcellularLocation>
        <location evidence="1">Membrane</location>
    </subcellularLocation>
</comment>